<evidence type="ECO:0000313" key="3">
    <source>
        <dbReference type="Proteomes" id="UP001460270"/>
    </source>
</evidence>
<keyword evidence="3" id="KW-1185">Reference proteome</keyword>
<organism evidence="2 3">
    <name type="scientific">Mugilogobius chulae</name>
    <name type="common">yellowstripe goby</name>
    <dbReference type="NCBI Taxonomy" id="88201"/>
    <lineage>
        <taxon>Eukaryota</taxon>
        <taxon>Metazoa</taxon>
        <taxon>Chordata</taxon>
        <taxon>Craniata</taxon>
        <taxon>Vertebrata</taxon>
        <taxon>Euteleostomi</taxon>
        <taxon>Actinopterygii</taxon>
        <taxon>Neopterygii</taxon>
        <taxon>Teleostei</taxon>
        <taxon>Neoteleostei</taxon>
        <taxon>Acanthomorphata</taxon>
        <taxon>Gobiaria</taxon>
        <taxon>Gobiiformes</taxon>
        <taxon>Gobioidei</taxon>
        <taxon>Gobiidae</taxon>
        <taxon>Gobionellinae</taxon>
        <taxon>Mugilogobius</taxon>
    </lineage>
</organism>
<comment type="caution">
    <text evidence="2">The sequence shown here is derived from an EMBL/GenBank/DDBJ whole genome shotgun (WGS) entry which is preliminary data.</text>
</comment>
<reference evidence="3" key="1">
    <citation type="submission" date="2024-04" db="EMBL/GenBank/DDBJ databases">
        <title>Salinicola lusitanus LLJ914,a marine bacterium isolated from the Okinawa Trough.</title>
        <authorList>
            <person name="Li J."/>
        </authorList>
    </citation>
    <scope>NUCLEOTIDE SEQUENCE [LARGE SCALE GENOMIC DNA]</scope>
</reference>
<feature type="region of interest" description="Disordered" evidence="1">
    <location>
        <begin position="1"/>
        <end position="28"/>
    </location>
</feature>
<sequence length="55" mass="6142">MVKSQEISILSDDSQGKSKYAHERRKKAQTPALLCSALWCIATATSNERTNLEMT</sequence>
<protein>
    <submittedName>
        <fullName evidence="2">Uncharacterized protein</fullName>
    </submittedName>
</protein>
<dbReference type="EMBL" id="JBBPFD010000003">
    <property type="protein sequence ID" value="KAK7933762.1"/>
    <property type="molecule type" value="Genomic_DNA"/>
</dbReference>
<dbReference type="AlphaFoldDB" id="A0AAW0PQA5"/>
<dbReference type="Proteomes" id="UP001460270">
    <property type="component" value="Unassembled WGS sequence"/>
</dbReference>
<accession>A0AAW0PQA5</accession>
<evidence type="ECO:0000313" key="2">
    <source>
        <dbReference type="EMBL" id="KAK7933762.1"/>
    </source>
</evidence>
<name>A0AAW0PQA5_9GOBI</name>
<proteinExistence type="predicted"/>
<evidence type="ECO:0000256" key="1">
    <source>
        <dbReference type="SAM" id="MobiDB-lite"/>
    </source>
</evidence>
<feature type="compositionally biased region" description="Polar residues" evidence="1">
    <location>
        <begin position="1"/>
        <end position="13"/>
    </location>
</feature>
<gene>
    <name evidence="2" type="ORF">WMY93_004658</name>
</gene>